<dbReference type="Pfam" id="PF00378">
    <property type="entry name" value="ECH_1"/>
    <property type="match status" value="1"/>
</dbReference>
<dbReference type="SUPFAM" id="SSF52096">
    <property type="entry name" value="ClpP/crotonase"/>
    <property type="match status" value="1"/>
</dbReference>
<sequence length="252" mass="27156">MIEREDQGAVAVIRLARESDNAMDVELLEELLRQFRELPGGSSRAAVITGSGGVFSAGVDLGRYLGGGQHYVHNFLPLLNRAFEAVFTCPLPVVAAVNGNAITGGCMLACCADRRLMADGDGRIGVRALRAGLVIPRVPLEVLRFAVGDVIATKLVLGGEIHSPKVAQSLGLVDDVVSADELLSRAVADATRLAEEIPSDTFNVTKGQLHRDAVERIDRYSRDEDLIAQRLWVEHQVDGWVARYVETVADTG</sequence>
<accession>A0ABX1SH24</accession>
<dbReference type="EMBL" id="JAAXLA010000067">
    <property type="protein sequence ID" value="NMI00869.1"/>
    <property type="molecule type" value="Genomic_DNA"/>
</dbReference>
<reference evidence="1 2" key="1">
    <citation type="submission" date="2020-04" db="EMBL/GenBank/DDBJ databases">
        <authorList>
            <person name="Klaysubun C."/>
            <person name="Duangmal K."/>
            <person name="Lipun K."/>
        </authorList>
    </citation>
    <scope>NUCLEOTIDE SEQUENCE [LARGE SCALE GENOMIC DNA]</scope>
    <source>
        <strain evidence="1 2">K10HN5</strain>
    </source>
</reference>
<dbReference type="InterPro" id="IPR001753">
    <property type="entry name" value="Enoyl-CoA_hydra/iso"/>
</dbReference>
<proteinExistence type="predicted"/>
<evidence type="ECO:0000313" key="1">
    <source>
        <dbReference type="EMBL" id="NMI00869.1"/>
    </source>
</evidence>
<name>A0ABX1SH24_9PSEU</name>
<dbReference type="RefSeq" id="WP_169384337.1">
    <property type="nucleotide sequence ID" value="NZ_JAAXLA010000067.1"/>
</dbReference>
<gene>
    <name evidence="1" type="ORF">HF526_26720</name>
</gene>
<organism evidence="1 2">
    <name type="scientific">Pseudonocardia acidicola</name>
    <dbReference type="NCBI Taxonomy" id="2724939"/>
    <lineage>
        <taxon>Bacteria</taxon>
        <taxon>Bacillati</taxon>
        <taxon>Actinomycetota</taxon>
        <taxon>Actinomycetes</taxon>
        <taxon>Pseudonocardiales</taxon>
        <taxon>Pseudonocardiaceae</taxon>
        <taxon>Pseudonocardia</taxon>
    </lineage>
</organism>
<dbReference type="PANTHER" id="PTHR11941:SF54">
    <property type="entry name" value="ENOYL-COA HYDRATASE, MITOCHONDRIAL"/>
    <property type="match status" value="1"/>
</dbReference>
<evidence type="ECO:0000313" key="2">
    <source>
        <dbReference type="Proteomes" id="UP000820669"/>
    </source>
</evidence>
<dbReference type="Gene3D" id="3.90.226.10">
    <property type="entry name" value="2-enoyl-CoA Hydratase, Chain A, domain 1"/>
    <property type="match status" value="1"/>
</dbReference>
<dbReference type="CDD" id="cd06558">
    <property type="entry name" value="crotonase-like"/>
    <property type="match status" value="1"/>
</dbReference>
<comment type="caution">
    <text evidence="1">The sequence shown here is derived from an EMBL/GenBank/DDBJ whole genome shotgun (WGS) entry which is preliminary data.</text>
</comment>
<dbReference type="PANTHER" id="PTHR11941">
    <property type="entry name" value="ENOYL-COA HYDRATASE-RELATED"/>
    <property type="match status" value="1"/>
</dbReference>
<dbReference type="InterPro" id="IPR029045">
    <property type="entry name" value="ClpP/crotonase-like_dom_sf"/>
</dbReference>
<dbReference type="Proteomes" id="UP000820669">
    <property type="component" value="Unassembled WGS sequence"/>
</dbReference>
<protein>
    <submittedName>
        <fullName evidence="1">Enoyl-CoA hydratase/isomerase family protein</fullName>
    </submittedName>
</protein>
<keyword evidence="2" id="KW-1185">Reference proteome</keyword>